<comment type="similarity">
    <text evidence="1">Belongs to the glycosyl hydrolase 2 family.</text>
</comment>
<reference evidence="6" key="1">
    <citation type="journal article" date="2019" name="Int. J. Syst. Evol. Microbiol.">
        <title>The Global Catalogue of Microorganisms (GCM) 10K type strain sequencing project: providing services to taxonomists for standard genome sequencing and annotation.</title>
        <authorList>
            <consortium name="The Broad Institute Genomics Platform"/>
            <consortium name="The Broad Institute Genome Sequencing Center for Infectious Disease"/>
            <person name="Wu L."/>
            <person name="Ma J."/>
        </authorList>
    </citation>
    <scope>NUCLEOTIDE SEQUENCE [LARGE SCALE GENOMIC DNA]</scope>
    <source>
        <strain evidence="6">JCM 1490</strain>
    </source>
</reference>
<dbReference type="GO" id="GO:0016787">
    <property type="term" value="F:hydrolase activity"/>
    <property type="evidence" value="ECO:0007669"/>
    <property type="project" value="UniProtKB-KW"/>
</dbReference>
<dbReference type="InterPro" id="IPR006103">
    <property type="entry name" value="Glyco_hydro_2_cat"/>
</dbReference>
<feature type="domain" description="Glycoside hydrolase family 2 immunoglobulin-like beta-sandwich" evidence="2">
    <location>
        <begin position="189"/>
        <end position="294"/>
    </location>
</feature>
<comment type="caution">
    <text evidence="5">The sequence shown here is derived from an EMBL/GenBank/DDBJ whole genome shotgun (WGS) entry which is preliminary data.</text>
</comment>
<dbReference type="Gene3D" id="3.20.20.80">
    <property type="entry name" value="Glycosidases"/>
    <property type="match status" value="1"/>
</dbReference>
<dbReference type="InterPro" id="IPR051913">
    <property type="entry name" value="GH2_Domain-Containing"/>
</dbReference>
<gene>
    <name evidence="5" type="ORF">ACFQQL_06480</name>
</gene>
<evidence type="ECO:0000259" key="3">
    <source>
        <dbReference type="Pfam" id="PF02836"/>
    </source>
</evidence>
<feature type="domain" description="Glycosyl hydrolases family 2 sugar binding" evidence="4">
    <location>
        <begin position="21"/>
        <end position="144"/>
    </location>
</feature>
<sequence length="615" mass="68826">MTGEPDQLHPRPQLRRETWHDLTGTWQFAFDDDDRGVQERWYDGARLGTDPFGARIQVPYPPESPLSGVADTSFHPVAWYAREVEVAVPEDGRRVLLHFGAVDYHAVVWVNGRHVGEHTGGHTPFTLDITHALDPDSSVQAVVVRAEDRPTDLHQPRGKQVTSEGARGIFYDRTSGIWQPVWLETVAQTHISSLRWTTDIDAGQVRLDLALCGTIVSGLTVRVRLSLEGVLLAEHSARAREDRATVTFALEDLQTGQPILWSPESPTLIDAEILLEAPGTAGPADRVHSYLGVRSAGFRDGLFLLNGRPYYLRMVLEQGYWPTSHLAAPGPDALRREVELIKQLGFNGARIHQKIEDPRFLYWCDRLGLAVWGEFPNAFAYSPTAVTRTVQEWQAAVERDVSHPSVVAWVPLNESWGVPRIATSPQQQSFATALYHLTKALDPTRPVISNDGWEHTVSDIWSVHDYTPSGESIRRRYHAVPDLEHTLHGPGPGRRKIFVHDVEHAGQPVMITEYGGLAYVDDLDGRWAGYSTVTSAADLQDRLEELTSAILDAPRVAGFCYTQLTDTQQERNGLLTEDREPKLPVEQIRRIITRPSAAIPAEEVDAYRRATKERV</sequence>
<dbReference type="Proteomes" id="UP001596455">
    <property type="component" value="Unassembled WGS sequence"/>
</dbReference>
<dbReference type="SUPFAM" id="SSF49303">
    <property type="entry name" value="beta-Galactosidase/glucuronidase domain"/>
    <property type="match status" value="1"/>
</dbReference>
<organism evidence="5 6">
    <name type="scientific">Georgenia alba</name>
    <dbReference type="NCBI Taxonomy" id="2233858"/>
    <lineage>
        <taxon>Bacteria</taxon>
        <taxon>Bacillati</taxon>
        <taxon>Actinomycetota</taxon>
        <taxon>Actinomycetes</taxon>
        <taxon>Micrococcales</taxon>
        <taxon>Bogoriellaceae</taxon>
        <taxon>Georgenia</taxon>
    </lineage>
</organism>
<dbReference type="EMBL" id="JBHTCQ010000001">
    <property type="protein sequence ID" value="MFC7404751.1"/>
    <property type="molecule type" value="Genomic_DNA"/>
</dbReference>
<dbReference type="Pfam" id="PF00703">
    <property type="entry name" value="Glyco_hydro_2"/>
    <property type="match status" value="1"/>
</dbReference>
<dbReference type="InterPro" id="IPR017853">
    <property type="entry name" value="GH"/>
</dbReference>
<dbReference type="SUPFAM" id="SSF51445">
    <property type="entry name" value="(Trans)glycosidases"/>
    <property type="match status" value="1"/>
</dbReference>
<dbReference type="SUPFAM" id="SSF49785">
    <property type="entry name" value="Galactose-binding domain-like"/>
    <property type="match status" value="1"/>
</dbReference>
<proteinExistence type="inferred from homology"/>
<dbReference type="InterPro" id="IPR006102">
    <property type="entry name" value="Ig-like_GH2"/>
</dbReference>
<dbReference type="InterPro" id="IPR006104">
    <property type="entry name" value="Glyco_hydro_2_N"/>
</dbReference>
<evidence type="ECO:0000256" key="1">
    <source>
        <dbReference type="ARBA" id="ARBA00007401"/>
    </source>
</evidence>
<dbReference type="Pfam" id="PF02837">
    <property type="entry name" value="Glyco_hydro_2_N"/>
    <property type="match status" value="1"/>
</dbReference>
<evidence type="ECO:0000313" key="5">
    <source>
        <dbReference type="EMBL" id="MFC7404751.1"/>
    </source>
</evidence>
<dbReference type="RefSeq" id="WP_382392443.1">
    <property type="nucleotide sequence ID" value="NZ_JBHTCQ010000001.1"/>
</dbReference>
<keyword evidence="6" id="KW-1185">Reference proteome</keyword>
<evidence type="ECO:0000313" key="6">
    <source>
        <dbReference type="Proteomes" id="UP001596455"/>
    </source>
</evidence>
<dbReference type="InterPro" id="IPR008979">
    <property type="entry name" value="Galactose-bd-like_sf"/>
</dbReference>
<dbReference type="InterPro" id="IPR036156">
    <property type="entry name" value="Beta-gal/glucu_dom_sf"/>
</dbReference>
<dbReference type="Gene3D" id="2.60.120.260">
    <property type="entry name" value="Galactose-binding domain-like"/>
    <property type="match status" value="1"/>
</dbReference>
<feature type="domain" description="Glycoside hydrolase family 2 catalytic" evidence="3">
    <location>
        <begin position="299"/>
        <end position="586"/>
    </location>
</feature>
<dbReference type="PANTHER" id="PTHR42732">
    <property type="entry name" value="BETA-GALACTOSIDASE"/>
    <property type="match status" value="1"/>
</dbReference>
<dbReference type="InterPro" id="IPR006101">
    <property type="entry name" value="Glyco_hydro_2"/>
</dbReference>
<evidence type="ECO:0000259" key="4">
    <source>
        <dbReference type="Pfam" id="PF02837"/>
    </source>
</evidence>
<protein>
    <submittedName>
        <fullName evidence="5">Glycoside hydrolase family 2 protein</fullName>
    </submittedName>
</protein>
<dbReference type="Pfam" id="PF02836">
    <property type="entry name" value="Glyco_hydro_2_C"/>
    <property type="match status" value="1"/>
</dbReference>
<dbReference type="PRINTS" id="PR00132">
    <property type="entry name" value="GLHYDRLASE2"/>
</dbReference>
<name>A0ABW2Q6C7_9MICO</name>
<evidence type="ECO:0000259" key="2">
    <source>
        <dbReference type="Pfam" id="PF00703"/>
    </source>
</evidence>
<dbReference type="PANTHER" id="PTHR42732:SF3">
    <property type="entry name" value="HYDROLASE"/>
    <property type="match status" value="1"/>
</dbReference>
<accession>A0ABW2Q6C7</accession>
<keyword evidence="5" id="KW-0378">Hydrolase</keyword>